<dbReference type="InterPro" id="IPR000089">
    <property type="entry name" value="Biotin_lipoyl"/>
</dbReference>
<dbReference type="OrthoDB" id="9812676at2"/>
<feature type="domain" description="Lipoyl-binding" evidence="2">
    <location>
        <begin position="81"/>
        <end position="159"/>
    </location>
</feature>
<dbReference type="PANTHER" id="PTHR45266">
    <property type="entry name" value="OXALOACETATE DECARBOXYLASE ALPHA CHAIN"/>
    <property type="match status" value="1"/>
</dbReference>
<comment type="caution">
    <text evidence="3">The sequence shown here is derived from an EMBL/GenBank/DDBJ whole genome shotgun (WGS) entry which is preliminary data.</text>
</comment>
<dbReference type="AlphaFoldDB" id="A0A430K1D8"/>
<dbReference type="RefSeq" id="WP_126162995.1">
    <property type="nucleotide sequence ID" value="NZ_RQPJ01000014.1"/>
</dbReference>
<dbReference type="InterPro" id="IPR050709">
    <property type="entry name" value="Biotin_Carboxyl_Carrier/Decarb"/>
</dbReference>
<dbReference type="CDD" id="cd06850">
    <property type="entry name" value="biotinyl_domain"/>
    <property type="match status" value="1"/>
</dbReference>
<dbReference type="PROSITE" id="PS00188">
    <property type="entry name" value="BIOTIN"/>
    <property type="match status" value="1"/>
</dbReference>
<protein>
    <submittedName>
        <fullName evidence="3">Acetyl-CoA carboxylase biotin carboxyl carrier protein subunit</fullName>
    </submittedName>
</protein>
<reference evidence="3 4" key="1">
    <citation type="submission" date="2018-11" db="EMBL/GenBank/DDBJ databases">
        <title>Arenibacter aquaticus sp.nov., a marine bacterium isolated from surface seawater in the South China Sea.</title>
        <authorList>
            <person name="Guo J."/>
            <person name="Sun J."/>
        </authorList>
    </citation>
    <scope>NUCLEOTIDE SEQUENCE [LARGE SCALE GENOMIC DNA]</scope>
    <source>
        <strain evidence="3 4">GUO666</strain>
    </source>
</reference>
<dbReference type="PROSITE" id="PS50968">
    <property type="entry name" value="BIOTINYL_LIPOYL"/>
    <property type="match status" value="1"/>
</dbReference>
<evidence type="ECO:0000259" key="2">
    <source>
        <dbReference type="PROSITE" id="PS50968"/>
    </source>
</evidence>
<evidence type="ECO:0000256" key="1">
    <source>
        <dbReference type="ARBA" id="ARBA00023267"/>
    </source>
</evidence>
<organism evidence="3 4">
    <name type="scientific">Arenibacter aquaticus</name>
    <dbReference type="NCBI Taxonomy" id="2489054"/>
    <lineage>
        <taxon>Bacteria</taxon>
        <taxon>Pseudomonadati</taxon>
        <taxon>Bacteroidota</taxon>
        <taxon>Flavobacteriia</taxon>
        <taxon>Flavobacteriales</taxon>
        <taxon>Flavobacteriaceae</taxon>
        <taxon>Arenibacter</taxon>
    </lineage>
</organism>
<keyword evidence="4" id="KW-1185">Reference proteome</keyword>
<dbReference type="InterPro" id="IPR001882">
    <property type="entry name" value="Biotin_BS"/>
</dbReference>
<dbReference type="SUPFAM" id="SSF51230">
    <property type="entry name" value="Single hybrid motif"/>
    <property type="match status" value="1"/>
</dbReference>
<dbReference type="PANTHER" id="PTHR45266:SF3">
    <property type="entry name" value="OXALOACETATE DECARBOXYLASE ALPHA CHAIN"/>
    <property type="match status" value="1"/>
</dbReference>
<name>A0A430K1D8_9FLAO</name>
<dbReference type="Pfam" id="PF00364">
    <property type="entry name" value="Biotin_lipoyl"/>
    <property type="match status" value="1"/>
</dbReference>
<keyword evidence="1" id="KW-0092">Biotin</keyword>
<gene>
    <name evidence="3" type="ORF">EHW67_13900</name>
</gene>
<dbReference type="Gene3D" id="2.40.50.100">
    <property type="match status" value="1"/>
</dbReference>
<accession>A0A430K1D8</accession>
<dbReference type="EMBL" id="RQPJ01000014">
    <property type="protein sequence ID" value="RTE52762.1"/>
    <property type="molecule type" value="Genomic_DNA"/>
</dbReference>
<proteinExistence type="predicted"/>
<evidence type="ECO:0000313" key="4">
    <source>
        <dbReference type="Proteomes" id="UP000267585"/>
    </source>
</evidence>
<dbReference type="FunFam" id="2.40.50.100:FF:000003">
    <property type="entry name" value="Acetyl-CoA carboxylase biotin carboxyl carrier protein"/>
    <property type="match status" value="1"/>
</dbReference>
<evidence type="ECO:0000313" key="3">
    <source>
        <dbReference type="EMBL" id="RTE52762.1"/>
    </source>
</evidence>
<dbReference type="Proteomes" id="UP000267585">
    <property type="component" value="Unassembled WGS sequence"/>
</dbReference>
<sequence length="159" mass="17513">MTNYTITINEDKYTVGQEELDSIDAIPTGPRNYHVLKDNRAFNVAVTKTDFPNKTMTLEVNGNSYDLRIGDEYDELVEKMGLLQSMTHKINSIKAPMPGLILNIMATVGQEVVAGTPLVVLSAMKMENIITSPGEGIVKQIDVAINDAVEKGQLIIEME</sequence>
<dbReference type="InterPro" id="IPR011053">
    <property type="entry name" value="Single_hybrid_motif"/>
</dbReference>